<dbReference type="InterPro" id="IPR011990">
    <property type="entry name" value="TPR-like_helical_dom_sf"/>
</dbReference>
<dbReference type="Gene3D" id="1.25.40.10">
    <property type="entry name" value="Tetratricopeptide repeat domain"/>
    <property type="match status" value="2"/>
</dbReference>
<dbReference type="SUPFAM" id="SSF48452">
    <property type="entry name" value="TPR-like"/>
    <property type="match status" value="2"/>
</dbReference>
<accession>A0ABN6K8S0</accession>
<keyword evidence="2" id="KW-1185">Reference proteome</keyword>
<organism evidence="1 2">
    <name type="scientific">Actinomyces capricornis</name>
    <dbReference type="NCBI Taxonomy" id="2755559"/>
    <lineage>
        <taxon>Bacteria</taxon>
        <taxon>Bacillati</taxon>
        <taxon>Actinomycetota</taxon>
        <taxon>Actinomycetes</taxon>
        <taxon>Actinomycetales</taxon>
        <taxon>Actinomycetaceae</taxon>
        <taxon>Actinomyces</taxon>
    </lineage>
</organism>
<evidence type="ECO:0000313" key="2">
    <source>
        <dbReference type="Proteomes" id="UP000824496"/>
    </source>
</evidence>
<gene>
    <name evidence="1" type="ORF">MANAM107_22100</name>
</gene>
<reference evidence="1 2" key="1">
    <citation type="submission" date="2021-08" db="EMBL/GenBank/DDBJ databases">
        <title>Whole genome sequence of novel Actinomyces species strain MAS-1.</title>
        <authorList>
            <person name="Saito M."/>
            <person name="Kuwahara N."/>
            <person name="Takizawa T."/>
            <person name="Gotouda H."/>
            <person name="Ochiai T."/>
        </authorList>
    </citation>
    <scope>NUCLEOTIDE SEQUENCE [LARGE SCALE GENOMIC DNA]</scope>
    <source>
        <strain evidence="1 2">MAS-1</strain>
    </source>
</reference>
<proteinExistence type="predicted"/>
<evidence type="ECO:0000313" key="1">
    <source>
        <dbReference type="EMBL" id="BDA65376.1"/>
    </source>
</evidence>
<protein>
    <recommendedName>
        <fullName evidence="3">NACHT domain-containing protein</fullName>
    </recommendedName>
</protein>
<name>A0ABN6K8S0_9ACTO</name>
<dbReference type="Proteomes" id="UP000824496">
    <property type="component" value="Chromosome"/>
</dbReference>
<dbReference type="EMBL" id="AP025017">
    <property type="protein sequence ID" value="BDA65376.1"/>
    <property type="molecule type" value="Genomic_DNA"/>
</dbReference>
<evidence type="ECO:0008006" key="3">
    <source>
        <dbReference type="Google" id="ProtNLM"/>
    </source>
</evidence>
<sequence length="1311" mass="145260">MECGGVVNSAVLLSVGLAVVQVALRAGGQAAGADLVGDASGLIDRMKQLQPNQGARTRAGQRVAEDIAKAIPLDDPDYRDISETDWELASSYVAELFRGLADEHRRRAGYDWEQLRSILLGAGGHERREKLEQASAKVAFDRVLETACRRAVECLTDAEALRLILDCLEETGDILSELRDRPVEGQLVDQVIADHNEKIRSLTPEELKDREEEMEELRRFVKDGSESWLAYEARMLSGKTALMATFAKNPPEGVRVVSYFVRKNEAGHGRNNFVFVIMAQLANILGDRYVRSPREEEQQTALARALRFAASFCENEGKVLVLLIDGLDEDVYFERTSASGAASILSVFPRSLPRGVRVVTASRPNPPVPGDVICTDREVARVAELTSSPHAEASISPEQLREFFGARMGLPVGAFLAACEGALTARDLCGLLARDGMEVSIDEVESFVGGSSGRLLHPLNVGWEGKPVPAYQLGHDVVLREVLRRLQPDRFGEGDDPEDEQWWADLRVEALESHRHLIIEWMWDLVDRSGWSRETPSYALGGGYQEVVKKSLGDVGVLELLADRSRNEEIVRRYGSAYRSLHAIDEACESILVTDATKLSERVMKYLLSVAEERKALLERNVYIPGMVEFSVEFLGLSANDIRERIMSTTDLDDRAKMINEIFRYSISTGWSEEIHKCLFEAVLSSVPAITGYVGKEIWGLCNRRLRTSVRASLFACLCQYDKAEEIALAETDPELCANALVDIARMYVSLRRETDAQRILKQAESAASESNKDSKYYTLIEIAEVLADLKCSNESLRLLNVVEQEMSIQPVWYSFILVNAAEVLIKLGRADEALNKVDIAKNIILVGNKDKLKSIVLSRAAVVLIELGRRDHARPVLEEAEHSALAVDGEFRCRALLNVAWASAKMGCMNDAERLAGQAKSAALHFRRTIEESFPYEVDKMSEASELVGVAEALINGGYVNDALKVLRLAEPATLSVSDLESRLHLQIDIARMLANVRDVDKAVNILKETELATENVEDFDTLRISILVDVANAFADLGLMDDALRVTASAKDAIQGESDPLSKVDSLLKLATIFFELDRGVDAVRTLNETINEAWDDAHLRSRVAALVGVMTLMTRIGNPENAEEMANMAEGTVLAMDDAGWQQSCMLADVAEVFAQINCVNDAIRIAKLARKTVQKEDFFWQAASRYSVMALGHAVRALNNLGECERAKRFVQSEFRSVSKFATRLAAAEYCGNLALVCLESMDASESDSRDGGWRILASQFLVRSWMLGASVWERFNVLMKIYPDLAIELVQERFLSKGFSGDDPGL</sequence>